<dbReference type="Proteomes" id="UP000715441">
    <property type="component" value="Unassembled WGS sequence"/>
</dbReference>
<accession>A0ABX1JAS2</accession>
<keyword evidence="2" id="KW-1185">Reference proteome</keyword>
<reference evidence="1 2" key="1">
    <citation type="submission" date="2020-04" db="EMBL/GenBank/DDBJ databases">
        <title>Novel species.</title>
        <authorList>
            <person name="Teo W.F.A."/>
            <person name="Lipun K."/>
            <person name="Srisuk N."/>
            <person name="Duangmal K."/>
        </authorList>
    </citation>
    <scope>NUCLEOTIDE SEQUENCE [LARGE SCALE GENOMIC DNA]</scope>
    <source>
        <strain evidence="1 2">K13G38</strain>
    </source>
</reference>
<evidence type="ECO:0000313" key="1">
    <source>
        <dbReference type="EMBL" id="NKQ56868.1"/>
    </source>
</evidence>
<comment type="caution">
    <text evidence="1">The sequence shown here is derived from an EMBL/GenBank/DDBJ whole genome shotgun (WGS) entry which is preliminary data.</text>
</comment>
<organism evidence="1 2">
    <name type="scientific">Amycolatopsis acididurans</name>
    <dbReference type="NCBI Taxonomy" id="2724524"/>
    <lineage>
        <taxon>Bacteria</taxon>
        <taxon>Bacillati</taxon>
        <taxon>Actinomycetota</taxon>
        <taxon>Actinomycetes</taxon>
        <taxon>Pseudonocardiales</taxon>
        <taxon>Pseudonocardiaceae</taxon>
        <taxon>Amycolatopsis</taxon>
    </lineage>
</organism>
<dbReference type="EMBL" id="JAAXLS010000028">
    <property type="protein sequence ID" value="NKQ56868.1"/>
    <property type="molecule type" value="Genomic_DNA"/>
</dbReference>
<gene>
    <name evidence="1" type="ORF">HFP15_28750</name>
</gene>
<protein>
    <submittedName>
        <fullName evidence="1">Uncharacterized protein</fullName>
    </submittedName>
</protein>
<proteinExistence type="predicted"/>
<sequence>MTAYFGADSLVTVLLTNGYGTSLSQPEWSRAFAVALVAWTIAGTGVGRRERTEPVGGVRDFRGFPRGSGIRGGPGRGAVIVAGAAIDVSLMSGP</sequence>
<evidence type="ECO:0000313" key="2">
    <source>
        <dbReference type="Proteomes" id="UP000715441"/>
    </source>
</evidence>
<name>A0ABX1JAS2_9PSEU</name>